<protein>
    <submittedName>
        <fullName evidence="1">Uncharacterized protein</fullName>
    </submittedName>
</protein>
<evidence type="ECO:0000313" key="1">
    <source>
        <dbReference type="EMBL" id="NIH93615.1"/>
    </source>
</evidence>
<dbReference type="Proteomes" id="UP000547444">
    <property type="component" value="Unassembled WGS sequence"/>
</dbReference>
<evidence type="ECO:0000313" key="2">
    <source>
        <dbReference type="Proteomes" id="UP000547444"/>
    </source>
</evidence>
<accession>A0A7X5TVP8</accession>
<sequence>MANKRGLDGFLSRPGDAFETGVFLPARQVMSFPEVLADYRNSEALQRLLPEVSPSHYHADEDRHLLDAEAGRLDDERMVAEIARYHAARRESSMLAMINTALPLGRSANLSGGQEYLLRVARDERDRLGQPVMADLSRAGAAMRKLICEKLDALNSNSVTVAADGDTLIDGTGAPAAVLGQMCPTCWYATRAALAQRAIDDEPNPVLGQGLLDPSSVAILYVLVLVTF</sequence>
<proteinExistence type="predicted"/>
<dbReference type="AlphaFoldDB" id="A0A7X5TVP8"/>
<keyword evidence="2" id="KW-1185">Reference proteome</keyword>
<comment type="caution">
    <text evidence="1">The sequence shown here is derived from an EMBL/GenBank/DDBJ whole genome shotgun (WGS) entry which is preliminary data.</text>
</comment>
<dbReference type="RefSeq" id="WP_167155665.1">
    <property type="nucleotide sequence ID" value="NZ_JAANOW010000001.1"/>
</dbReference>
<reference evidence="1 2" key="1">
    <citation type="submission" date="2020-03" db="EMBL/GenBank/DDBJ databases">
        <title>Sequencing the genomes of 1000 actinobacteria strains.</title>
        <authorList>
            <person name="Klenk H.-P."/>
        </authorList>
    </citation>
    <scope>NUCLEOTIDE SEQUENCE [LARGE SCALE GENOMIC DNA]</scope>
    <source>
        <strain evidence="1 2">DSM 44556</strain>
    </source>
</reference>
<name>A0A7X5TVP8_9MYCO</name>
<gene>
    <name evidence="1" type="ORF">FHU31_000571</name>
</gene>
<organism evidence="1 2">
    <name type="scientific">Mycolicibacterium fluoranthenivorans</name>
    <dbReference type="NCBI Taxonomy" id="258505"/>
    <lineage>
        <taxon>Bacteria</taxon>
        <taxon>Bacillati</taxon>
        <taxon>Actinomycetota</taxon>
        <taxon>Actinomycetes</taxon>
        <taxon>Mycobacteriales</taxon>
        <taxon>Mycobacteriaceae</taxon>
        <taxon>Mycolicibacterium</taxon>
    </lineage>
</organism>
<dbReference type="EMBL" id="JAANOW010000001">
    <property type="protein sequence ID" value="NIH93615.1"/>
    <property type="molecule type" value="Genomic_DNA"/>
</dbReference>